<evidence type="ECO:0000256" key="4">
    <source>
        <dbReference type="ARBA" id="ARBA00022737"/>
    </source>
</evidence>
<dbReference type="PANTHER" id="PTHR23341">
    <property type="entry name" value="HIGH MOBILITY GROUP PROTEINS HMG-A AND C"/>
    <property type="match status" value="1"/>
</dbReference>
<feature type="compositionally biased region" description="Basic and acidic residues" evidence="10">
    <location>
        <begin position="407"/>
        <end position="421"/>
    </location>
</feature>
<keyword evidence="6" id="KW-0805">Transcription regulation</keyword>
<keyword evidence="4" id="KW-0677">Repeat</keyword>
<reference evidence="12" key="1">
    <citation type="submission" date="2025-08" db="UniProtKB">
        <authorList>
            <consortium name="RefSeq"/>
        </authorList>
    </citation>
    <scope>IDENTIFICATION</scope>
</reference>
<feature type="compositionally biased region" description="Basic residues" evidence="10">
    <location>
        <begin position="239"/>
        <end position="274"/>
    </location>
</feature>
<dbReference type="PRINTS" id="PR00930">
    <property type="entry name" value="HIGHMOBLTYIY"/>
</dbReference>
<dbReference type="AlphaFoldDB" id="A0A9Y4KGZ9"/>
<feature type="compositionally biased region" description="Basic residues" evidence="10">
    <location>
        <begin position="93"/>
        <end position="103"/>
    </location>
</feature>
<dbReference type="SMART" id="SM00384">
    <property type="entry name" value="AT_hook"/>
    <property type="match status" value="15"/>
</dbReference>
<evidence type="ECO:0000256" key="6">
    <source>
        <dbReference type="ARBA" id="ARBA00023015"/>
    </source>
</evidence>
<dbReference type="InterPro" id="IPR017956">
    <property type="entry name" value="AT_hook_DNA-bd_motif"/>
</dbReference>
<dbReference type="GO" id="GO:0005634">
    <property type="term" value="C:nucleus"/>
    <property type="evidence" value="ECO:0007669"/>
    <property type="project" value="UniProtKB-SubCell"/>
</dbReference>
<dbReference type="PANTHER" id="PTHR23341:SF2">
    <property type="entry name" value="HIGH MOBILITY GROUP PROTEIN HMG-12"/>
    <property type="match status" value="1"/>
</dbReference>
<evidence type="ECO:0000256" key="3">
    <source>
        <dbReference type="ARBA" id="ARBA00022553"/>
    </source>
</evidence>
<evidence type="ECO:0000313" key="12">
    <source>
        <dbReference type="RefSeq" id="XP_008288801.1"/>
    </source>
</evidence>
<dbReference type="PRINTS" id="PR00929">
    <property type="entry name" value="ATHOOK"/>
</dbReference>
<sequence>MEEEVKMADAEQAETVNNEGETSAEVPNNNNNSPIKRGRGRPQGSKKLKVCVTDVNLTDPMVADANGGSIPPKRGRGRPRSVGSGSHPDNSVKRGRGRPKGSKKAVSNDGTPRKRGRPKLSKSTASGDLPNGVKSGEENGGSSLPPRKRGRPKGSPNKKPRLMAEVDGEGDVNSQKRGRGRRRKVAVKDSSNGISKTPGKRKRGRPRKDQMSADGSQPVKRGRGRPKGSVNKKPGAYKVRGKVGRPKKVHVLPVKGKKRGRPRLQPAKRGRPRKNPLPSPEELNKPKVWKPLGRPRKYPRVDPPEGATPTPRRSRGRPRKSESKKGAHLRKGLLNSGSPQNPGDGSPRKRGRPPSIARSGDDIPRKRGRPKGSLSKNKATGDTPLDSTLPEATSESPAVGVQNEAEVVEREVELSTEHAVDTEETLIDQDVSFDVSDQA</sequence>
<evidence type="ECO:0000256" key="2">
    <source>
        <dbReference type="ARBA" id="ARBA00010812"/>
    </source>
</evidence>
<dbReference type="RefSeq" id="XP_008288801.1">
    <property type="nucleotide sequence ID" value="XM_008290579.1"/>
</dbReference>
<dbReference type="GO" id="GO:0003677">
    <property type="term" value="F:DNA binding"/>
    <property type="evidence" value="ECO:0007669"/>
    <property type="project" value="UniProtKB-KW"/>
</dbReference>
<dbReference type="Proteomes" id="UP000694891">
    <property type="component" value="Unplaced"/>
</dbReference>
<organism evidence="11 12">
    <name type="scientific">Stegastes partitus</name>
    <name type="common">bicolor damselfish</name>
    <dbReference type="NCBI Taxonomy" id="144197"/>
    <lineage>
        <taxon>Eukaryota</taxon>
        <taxon>Metazoa</taxon>
        <taxon>Chordata</taxon>
        <taxon>Craniata</taxon>
        <taxon>Vertebrata</taxon>
        <taxon>Euteleostomi</taxon>
        <taxon>Actinopterygii</taxon>
        <taxon>Neopterygii</taxon>
        <taxon>Teleostei</taxon>
        <taxon>Neoteleostei</taxon>
        <taxon>Acanthomorphata</taxon>
        <taxon>Ovalentaria</taxon>
        <taxon>Pomacentridae</taxon>
        <taxon>Stegastes</taxon>
    </lineage>
</organism>
<evidence type="ECO:0000256" key="10">
    <source>
        <dbReference type="SAM" id="MobiDB-lite"/>
    </source>
</evidence>
<keyword evidence="11" id="KW-1185">Reference proteome</keyword>
<protein>
    <submittedName>
        <fullName evidence="12">Chromosomal protein D1-like</fullName>
    </submittedName>
</protein>
<name>A0A9Y4KGZ9_9TELE</name>
<dbReference type="Pfam" id="PF02178">
    <property type="entry name" value="AT_hook"/>
    <property type="match status" value="14"/>
</dbReference>
<feature type="compositionally biased region" description="Polar residues" evidence="10">
    <location>
        <begin position="14"/>
        <end position="34"/>
    </location>
</feature>
<keyword evidence="9" id="KW-0539">Nucleus</keyword>
<evidence type="ECO:0000256" key="9">
    <source>
        <dbReference type="ARBA" id="ARBA00023242"/>
    </source>
</evidence>
<feature type="region of interest" description="Disordered" evidence="10">
    <location>
        <begin position="1"/>
        <end position="439"/>
    </location>
</feature>
<evidence type="ECO:0000256" key="5">
    <source>
        <dbReference type="ARBA" id="ARBA00022990"/>
    </source>
</evidence>
<dbReference type="GO" id="GO:0000785">
    <property type="term" value="C:chromatin"/>
    <property type="evidence" value="ECO:0007669"/>
    <property type="project" value="InterPro"/>
</dbReference>
<keyword evidence="8" id="KW-0804">Transcription</keyword>
<dbReference type="GO" id="GO:0003712">
    <property type="term" value="F:transcription coregulator activity"/>
    <property type="evidence" value="ECO:0007669"/>
    <property type="project" value="TreeGrafter"/>
</dbReference>
<dbReference type="GO" id="GO:0006355">
    <property type="term" value="P:regulation of DNA-templated transcription"/>
    <property type="evidence" value="ECO:0007669"/>
    <property type="project" value="InterPro"/>
</dbReference>
<evidence type="ECO:0000256" key="7">
    <source>
        <dbReference type="ARBA" id="ARBA00023125"/>
    </source>
</evidence>
<feature type="compositionally biased region" description="Basic residues" evidence="10">
    <location>
        <begin position="176"/>
        <end position="185"/>
    </location>
</feature>
<evidence type="ECO:0000256" key="8">
    <source>
        <dbReference type="ARBA" id="ARBA00023163"/>
    </source>
</evidence>
<keyword evidence="3" id="KW-0597">Phosphoprotein</keyword>
<evidence type="ECO:0000256" key="1">
    <source>
        <dbReference type="ARBA" id="ARBA00004123"/>
    </source>
</evidence>
<dbReference type="InterPro" id="IPR000116">
    <property type="entry name" value="HMGA"/>
</dbReference>
<dbReference type="GO" id="GO:0010557">
    <property type="term" value="P:positive regulation of macromolecule biosynthetic process"/>
    <property type="evidence" value="ECO:0007669"/>
    <property type="project" value="UniProtKB-ARBA"/>
</dbReference>
<keyword evidence="5" id="KW-0007">Acetylation</keyword>
<evidence type="ECO:0000313" key="11">
    <source>
        <dbReference type="Proteomes" id="UP000694891"/>
    </source>
</evidence>
<proteinExistence type="inferred from homology"/>
<feature type="compositionally biased region" description="Basic residues" evidence="10">
    <location>
        <begin position="36"/>
        <end position="49"/>
    </location>
</feature>
<comment type="subcellular location">
    <subcellularLocation>
        <location evidence="1">Nucleus</location>
    </subcellularLocation>
</comment>
<comment type="similarity">
    <text evidence="2">Belongs to the HMGA family.</text>
</comment>
<keyword evidence="7" id="KW-0238">DNA-binding</keyword>
<accession>A0A9Y4KGZ9</accession>
<dbReference type="GeneID" id="103363720"/>
<feature type="compositionally biased region" description="Basic residues" evidence="10">
    <location>
        <begin position="146"/>
        <end position="161"/>
    </location>
</feature>
<gene>
    <name evidence="12" type="primary">LOC103363720</name>
</gene>